<evidence type="ECO:0000313" key="1">
    <source>
        <dbReference type="EMBL" id="KZT71296.1"/>
    </source>
</evidence>
<protein>
    <submittedName>
        <fullName evidence="1">Uncharacterized protein</fullName>
    </submittedName>
</protein>
<gene>
    <name evidence="1" type="ORF">DAEQUDRAFT_124166</name>
</gene>
<keyword evidence="2" id="KW-1185">Reference proteome</keyword>
<dbReference type="EMBL" id="KV429046">
    <property type="protein sequence ID" value="KZT71296.1"/>
    <property type="molecule type" value="Genomic_DNA"/>
</dbReference>
<organism evidence="1 2">
    <name type="scientific">Daedalea quercina L-15889</name>
    <dbReference type="NCBI Taxonomy" id="1314783"/>
    <lineage>
        <taxon>Eukaryota</taxon>
        <taxon>Fungi</taxon>
        <taxon>Dikarya</taxon>
        <taxon>Basidiomycota</taxon>
        <taxon>Agaricomycotina</taxon>
        <taxon>Agaricomycetes</taxon>
        <taxon>Polyporales</taxon>
        <taxon>Fomitopsis</taxon>
    </lineage>
</organism>
<dbReference type="Proteomes" id="UP000076727">
    <property type="component" value="Unassembled WGS sequence"/>
</dbReference>
<evidence type="ECO:0000313" key="2">
    <source>
        <dbReference type="Proteomes" id="UP000076727"/>
    </source>
</evidence>
<sequence length="71" mass="7929">MNSDRECAKAPSLSSNERLLRSCMFLFNVPLCLLSHTSLAHLPTLVAFSVLDPRIPHYLARHIHGLLPVHA</sequence>
<accession>A0A165RY55</accession>
<reference evidence="1 2" key="1">
    <citation type="journal article" date="2016" name="Mol. Biol. Evol.">
        <title>Comparative Genomics of Early-Diverging Mushroom-Forming Fungi Provides Insights into the Origins of Lignocellulose Decay Capabilities.</title>
        <authorList>
            <person name="Nagy L.G."/>
            <person name="Riley R."/>
            <person name="Tritt A."/>
            <person name="Adam C."/>
            <person name="Daum C."/>
            <person name="Floudas D."/>
            <person name="Sun H."/>
            <person name="Yadav J.S."/>
            <person name="Pangilinan J."/>
            <person name="Larsson K.H."/>
            <person name="Matsuura K."/>
            <person name="Barry K."/>
            <person name="Labutti K."/>
            <person name="Kuo R."/>
            <person name="Ohm R.A."/>
            <person name="Bhattacharya S.S."/>
            <person name="Shirouzu T."/>
            <person name="Yoshinaga Y."/>
            <person name="Martin F.M."/>
            <person name="Grigoriev I.V."/>
            <person name="Hibbett D.S."/>
        </authorList>
    </citation>
    <scope>NUCLEOTIDE SEQUENCE [LARGE SCALE GENOMIC DNA]</scope>
    <source>
        <strain evidence="1 2">L-15889</strain>
    </source>
</reference>
<name>A0A165RY55_9APHY</name>
<dbReference type="AlphaFoldDB" id="A0A165RY55"/>
<proteinExistence type="predicted"/>